<evidence type="ECO:0008006" key="4">
    <source>
        <dbReference type="Google" id="ProtNLM"/>
    </source>
</evidence>
<organism evidence="2 3">
    <name type="scientific">Lentinula boryana</name>
    <dbReference type="NCBI Taxonomy" id="40481"/>
    <lineage>
        <taxon>Eukaryota</taxon>
        <taxon>Fungi</taxon>
        <taxon>Dikarya</taxon>
        <taxon>Basidiomycota</taxon>
        <taxon>Agaricomycotina</taxon>
        <taxon>Agaricomycetes</taxon>
        <taxon>Agaricomycetidae</taxon>
        <taxon>Agaricales</taxon>
        <taxon>Marasmiineae</taxon>
        <taxon>Omphalotaceae</taxon>
        <taxon>Lentinula</taxon>
    </lineage>
</organism>
<proteinExistence type="predicted"/>
<accession>A0ABQ8Q1B8</accession>
<gene>
    <name evidence="2" type="ORF">F5050DRAFT_1811478</name>
</gene>
<sequence length="663" mass="74143">MYWYKLCPSSWPLCVDTSNPSDTHFVTWRPDIPPHYLGDLVRHVHGVLPDISPARKAKMSMHTLINQYTEKQSFFPFPPSPSRMLNRPDQGHSPIKHGQVVLETLFDFSQPIEIPDTVLSEEESLQFSEKLDRVEAEMEAAFGEVDVAGTKALQDALQQQLRREESDVASQSGSQHSARLFSTTDLGSDPTSTSPPQPSSTVDSIFLDPLLSSPESPRIPIADKITVPAQLFTWQIGKTEHRLINGALRKSCLGRGCFRKSGMKSNDNCSHKLCKGCCAMYQHEVSTSCKEAGHKPPSKDSTLASSSSLYVHTRPLQPLHYERREQAHLDHHDRLKILQNQQIFANDVRKNIRIKFWNSEGGQMDMLTVESPTYPYFCIDSCSTAVRQALGATDGKLVRIFDPQTRNWVLEESSNKRFANDGEILLVRPRSCTTGIGMQEAEEEEVNRLNPRKRKLQDSNLPLTPSQRIKTPFTFPSITTESTSHPASITLSASPSPVRALAPIWELSDSPDLSSMTIPLLRPSTPSPAPRLKKAKIVKTEEEEVIDLTVPNSRHAAWPWKFYKGMHDGFVQLDKKGSKHTNVFPLTTAKTKALARAAWTAGTPELKAKFYTDSKSTWKAYVNAVKDLHGGTIPSHSELKKSKVPVQAGPSNVRHEMIEIDVD</sequence>
<evidence type="ECO:0000313" key="2">
    <source>
        <dbReference type="EMBL" id="KAJ3992451.1"/>
    </source>
</evidence>
<feature type="region of interest" description="Disordered" evidence="1">
    <location>
        <begin position="159"/>
        <end position="204"/>
    </location>
</feature>
<name>A0ABQ8Q1B8_9AGAR</name>
<keyword evidence="3" id="KW-1185">Reference proteome</keyword>
<reference evidence="2" key="1">
    <citation type="submission" date="2022-08" db="EMBL/GenBank/DDBJ databases">
        <authorList>
            <consortium name="DOE Joint Genome Institute"/>
            <person name="Min B."/>
            <person name="Riley R."/>
            <person name="Sierra-Patev S."/>
            <person name="Naranjo-Ortiz M."/>
            <person name="Looney B."/>
            <person name="Konkel Z."/>
            <person name="Slot J.C."/>
            <person name="Sakamoto Y."/>
            <person name="Steenwyk J.L."/>
            <person name="Rokas A."/>
            <person name="Carro J."/>
            <person name="Camarero S."/>
            <person name="Ferreira P."/>
            <person name="Molpeceres G."/>
            <person name="Ruiz-Duenas F.J."/>
            <person name="Serrano A."/>
            <person name="Henrissat B."/>
            <person name="Drula E."/>
            <person name="Hughes K.W."/>
            <person name="Mata J.L."/>
            <person name="Ishikawa N.K."/>
            <person name="Vargas-Isla R."/>
            <person name="Ushijima S."/>
            <person name="Smith C.A."/>
            <person name="Ahrendt S."/>
            <person name="Andreopoulos W."/>
            <person name="He G."/>
            <person name="Labutti K."/>
            <person name="Lipzen A."/>
            <person name="Ng V."/>
            <person name="Sandor L."/>
            <person name="Barry K."/>
            <person name="Martinez A.T."/>
            <person name="Xiao Y."/>
            <person name="Gibbons J.G."/>
            <person name="Terashima K."/>
            <person name="Hibbett D.S."/>
            <person name="Grigoriev I.V."/>
        </authorList>
    </citation>
    <scope>NUCLEOTIDE SEQUENCE</scope>
    <source>
        <strain evidence="2">TFB10827</strain>
    </source>
</reference>
<protein>
    <recommendedName>
        <fullName evidence="4">HMG box domain-containing protein</fullName>
    </recommendedName>
</protein>
<dbReference type="Proteomes" id="UP001163828">
    <property type="component" value="Unassembled WGS sequence"/>
</dbReference>
<evidence type="ECO:0000256" key="1">
    <source>
        <dbReference type="SAM" id="MobiDB-lite"/>
    </source>
</evidence>
<feature type="compositionally biased region" description="Polar residues" evidence="1">
    <location>
        <begin position="168"/>
        <end position="186"/>
    </location>
</feature>
<evidence type="ECO:0000313" key="3">
    <source>
        <dbReference type="Proteomes" id="UP001163828"/>
    </source>
</evidence>
<dbReference type="EMBL" id="MU790856">
    <property type="protein sequence ID" value="KAJ3992451.1"/>
    <property type="molecule type" value="Genomic_DNA"/>
</dbReference>
<comment type="caution">
    <text evidence="2">The sequence shown here is derived from an EMBL/GenBank/DDBJ whole genome shotgun (WGS) entry which is preliminary data.</text>
</comment>